<dbReference type="GeneID" id="84234349"/>
<gene>
    <name evidence="2" type="ORF">VE01_10802</name>
</gene>
<organism evidence="2 3">
    <name type="scientific">Pseudogymnoascus verrucosus</name>
    <dbReference type="NCBI Taxonomy" id="342668"/>
    <lineage>
        <taxon>Eukaryota</taxon>
        <taxon>Fungi</taxon>
        <taxon>Dikarya</taxon>
        <taxon>Ascomycota</taxon>
        <taxon>Pezizomycotina</taxon>
        <taxon>Leotiomycetes</taxon>
        <taxon>Thelebolales</taxon>
        <taxon>Thelebolaceae</taxon>
        <taxon>Pseudogymnoascus</taxon>
    </lineage>
</organism>
<feature type="compositionally biased region" description="Basic and acidic residues" evidence="1">
    <location>
        <begin position="1"/>
        <end position="18"/>
    </location>
</feature>
<reference evidence="3" key="2">
    <citation type="journal article" date="2018" name="Nat. Commun.">
        <title>Extreme sensitivity to ultraviolet light in the fungal pathogen causing white-nose syndrome of bats.</title>
        <authorList>
            <person name="Palmer J.M."/>
            <person name="Drees K.P."/>
            <person name="Foster J.T."/>
            <person name="Lindner D.L."/>
        </authorList>
    </citation>
    <scope>NUCLEOTIDE SEQUENCE [LARGE SCALE GENOMIC DNA]</scope>
    <source>
        <strain evidence="3">UAMH 10579</strain>
    </source>
</reference>
<accession>A0A2P6FGY6</accession>
<dbReference type="AlphaFoldDB" id="A0A2P6FGY6"/>
<protein>
    <submittedName>
        <fullName evidence="2">Uncharacterized protein</fullName>
    </submittedName>
</protein>
<name>A0A2P6FGY6_9PEZI</name>
<proteinExistence type="predicted"/>
<evidence type="ECO:0000313" key="3">
    <source>
        <dbReference type="Proteomes" id="UP000091956"/>
    </source>
</evidence>
<dbReference type="RefSeq" id="XP_059320236.1">
    <property type="nucleotide sequence ID" value="XM_059464253.1"/>
</dbReference>
<feature type="compositionally biased region" description="Polar residues" evidence="1">
    <location>
        <begin position="29"/>
        <end position="39"/>
    </location>
</feature>
<dbReference type="Proteomes" id="UP000091956">
    <property type="component" value="Unassembled WGS sequence"/>
</dbReference>
<reference evidence="2 3" key="1">
    <citation type="submission" date="2016-03" db="EMBL/GenBank/DDBJ databases">
        <title>Comparative genomics of Pseudogymnoascus destructans, the fungus causing white-nose syndrome of bats.</title>
        <authorList>
            <person name="Palmer J.M."/>
            <person name="Drees K.P."/>
            <person name="Foster J.T."/>
            <person name="Lindner D.L."/>
        </authorList>
    </citation>
    <scope>NUCLEOTIDE SEQUENCE [LARGE SCALE GENOMIC DNA]</scope>
    <source>
        <strain evidence="2 3">UAMH 10579</strain>
    </source>
</reference>
<keyword evidence="3" id="KW-1185">Reference proteome</keyword>
<feature type="region of interest" description="Disordered" evidence="1">
    <location>
        <begin position="1"/>
        <end position="62"/>
    </location>
</feature>
<evidence type="ECO:0000313" key="2">
    <source>
        <dbReference type="EMBL" id="PQM43906.1"/>
    </source>
</evidence>
<dbReference type="EMBL" id="KV460240">
    <property type="protein sequence ID" value="PQM43906.1"/>
    <property type="molecule type" value="Genomic_DNA"/>
</dbReference>
<evidence type="ECO:0000256" key="1">
    <source>
        <dbReference type="SAM" id="MobiDB-lite"/>
    </source>
</evidence>
<sequence>MNDLMWGRDKTRQDETRQLKQLPAPPSSFSPCQGSTINHQPPLCHISSSPPHLPRNPHTSNSAEPCLQVLAKTWSRQLGQDGTWWDEEKRTISNATEPGEA</sequence>